<dbReference type="Gene3D" id="2.10.25.160">
    <property type="entry name" value="Granulin"/>
    <property type="match status" value="10"/>
</dbReference>
<feature type="signal peptide" evidence="5">
    <location>
        <begin position="1"/>
        <end position="21"/>
    </location>
</feature>
<proteinExistence type="inferred from homology"/>
<evidence type="ECO:0000256" key="5">
    <source>
        <dbReference type="SAM" id="SignalP"/>
    </source>
</evidence>
<dbReference type="PROSITE" id="PS00799">
    <property type="entry name" value="GRANULINS"/>
    <property type="match status" value="8"/>
</dbReference>
<gene>
    <name evidence="7" type="ORF">chiPu_0006892</name>
</gene>
<feature type="domain" description="Granulins" evidence="6">
    <location>
        <begin position="327"/>
        <end position="340"/>
    </location>
</feature>
<keyword evidence="8" id="KW-1185">Reference proteome</keyword>
<keyword evidence="5" id="KW-0732">Signal</keyword>
<feature type="domain" description="Granulins" evidence="6">
    <location>
        <begin position="758"/>
        <end position="771"/>
    </location>
</feature>
<dbReference type="PROSITE" id="PS00118">
    <property type="entry name" value="PA2_HIS"/>
    <property type="match status" value="1"/>
</dbReference>
<protein>
    <recommendedName>
        <fullName evidence="6">Granulins domain-containing protein</fullName>
    </recommendedName>
</protein>
<dbReference type="OrthoDB" id="5854875at2759"/>
<feature type="domain" description="Granulins" evidence="6">
    <location>
        <begin position="403"/>
        <end position="416"/>
    </location>
</feature>
<feature type="domain" description="Granulins" evidence="6">
    <location>
        <begin position="245"/>
        <end position="258"/>
    </location>
</feature>
<organism evidence="7 8">
    <name type="scientific">Chiloscyllium punctatum</name>
    <name type="common">Brownbanded bambooshark</name>
    <name type="synonym">Hemiscyllium punctatum</name>
    <dbReference type="NCBI Taxonomy" id="137246"/>
    <lineage>
        <taxon>Eukaryota</taxon>
        <taxon>Metazoa</taxon>
        <taxon>Chordata</taxon>
        <taxon>Craniata</taxon>
        <taxon>Vertebrata</taxon>
        <taxon>Chondrichthyes</taxon>
        <taxon>Elasmobranchii</taxon>
        <taxon>Galeomorphii</taxon>
        <taxon>Galeoidea</taxon>
        <taxon>Orectolobiformes</taxon>
        <taxon>Hemiscylliidae</taxon>
        <taxon>Chiloscyllium</taxon>
    </lineage>
</organism>
<dbReference type="Pfam" id="PF00396">
    <property type="entry name" value="Granulin"/>
    <property type="match status" value="9"/>
</dbReference>
<evidence type="ECO:0000313" key="8">
    <source>
        <dbReference type="Proteomes" id="UP000287033"/>
    </source>
</evidence>
<feature type="domain" description="Granulins" evidence="6">
    <location>
        <begin position="686"/>
        <end position="699"/>
    </location>
</feature>
<comment type="caution">
    <text evidence="7">The sequence shown here is derived from an EMBL/GenBank/DDBJ whole genome shotgun (WGS) entry which is preliminary data.</text>
</comment>
<accession>A0A401SDG4</accession>
<feature type="domain" description="Granulins" evidence="6">
    <location>
        <begin position="528"/>
        <end position="541"/>
    </location>
</feature>
<evidence type="ECO:0000259" key="6">
    <source>
        <dbReference type="PROSITE" id="PS00799"/>
    </source>
</evidence>
<evidence type="ECO:0000313" key="7">
    <source>
        <dbReference type="EMBL" id="GCC28462.1"/>
    </source>
</evidence>
<comment type="similarity">
    <text evidence="2">Belongs to the granulin family.</text>
</comment>
<comment type="subcellular location">
    <subcellularLocation>
        <location evidence="1">Secreted</location>
    </subcellularLocation>
</comment>
<dbReference type="FunFam" id="2.10.25.160:FF:000001">
    <property type="entry name" value="Granulin precursor"/>
    <property type="match status" value="3"/>
</dbReference>
<dbReference type="STRING" id="137246.A0A401SDG4"/>
<dbReference type="InterPro" id="IPR033113">
    <property type="entry name" value="PLA2_histidine"/>
</dbReference>
<evidence type="ECO:0000256" key="3">
    <source>
        <dbReference type="ARBA" id="ARBA00022525"/>
    </source>
</evidence>
<evidence type="ECO:0000256" key="2">
    <source>
        <dbReference type="ARBA" id="ARBA00010093"/>
    </source>
</evidence>
<dbReference type="SUPFAM" id="SSF57277">
    <property type="entry name" value="Granulin repeat"/>
    <property type="match status" value="8"/>
</dbReference>
<dbReference type="Proteomes" id="UP000287033">
    <property type="component" value="Unassembled WGS sequence"/>
</dbReference>
<reference evidence="7 8" key="1">
    <citation type="journal article" date="2018" name="Nat. Ecol. Evol.">
        <title>Shark genomes provide insights into elasmobranch evolution and the origin of vertebrates.</title>
        <authorList>
            <person name="Hara Y"/>
            <person name="Yamaguchi K"/>
            <person name="Onimaru K"/>
            <person name="Kadota M"/>
            <person name="Koyanagi M"/>
            <person name="Keeley SD"/>
            <person name="Tatsumi K"/>
            <person name="Tanaka K"/>
            <person name="Motone F"/>
            <person name="Kageyama Y"/>
            <person name="Nozu R"/>
            <person name="Adachi N"/>
            <person name="Nishimura O"/>
            <person name="Nakagawa R"/>
            <person name="Tanegashima C"/>
            <person name="Kiyatake I"/>
            <person name="Matsumoto R"/>
            <person name="Murakumo K"/>
            <person name="Nishida K"/>
            <person name="Terakita A"/>
            <person name="Kuratani S"/>
            <person name="Sato K"/>
            <person name="Hyodo S Kuraku.S."/>
        </authorList>
    </citation>
    <scope>NUCLEOTIDE SEQUENCE [LARGE SCALE GENOMIC DNA]</scope>
</reference>
<feature type="chain" id="PRO_5019579021" description="Granulins domain-containing protein" evidence="5">
    <location>
        <begin position="22"/>
        <end position="798"/>
    </location>
</feature>
<dbReference type="SMART" id="SM00277">
    <property type="entry name" value="GRAN"/>
    <property type="match status" value="9"/>
</dbReference>
<keyword evidence="4" id="KW-1015">Disulfide bond</keyword>
<dbReference type="EMBL" id="BEZZ01000207">
    <property type="protein sequence ID" value="GCC28462.1"/>
    <property type="molecule type" value="Genomic_DNA"/>
</dbReference>
<evidence type="ECO:0000256" key="4">
    <source>
        <dbReference type="ARBA" id="ARBA00023157"/>
    </source>
</evidence>
<name>A0A401SDG4_CHIPU</name>
<dbReference type="InterPro" id="IPR037277">
    <property type="entry name" value="Granulin_sf"/>
</dbReference>
<dbReference type="PANTHER" id="PTHR12274:SF3">
    <property type="entry name" value="PROGRANULIN"/>
    <property type="match status" value="1"/>
</dbReference>
<dbReference type="AlphaFoldDB" id="A0A401SDG4"/>
<dbReference type="InterPro" id="IPR000118">
    <property type="entry name" value="Granulin"/>
</dbReference>
<sequence>MSEAMIQQFVLLCLATGLASAVCPDGSTCPYGTTCCKKLNGGYTCCPLLQWKEAKATPLVQAGTPNAVTENICLDNTECPPEYTCMPTSKGLYGCCPFTEATICKDWEHCCPKGYECDLIEAKCKRTGATEDKLPLISAVDNLRTDDSELCGNMTCSGGYTCCRSKNFGWGCCPMKDAVCCDDHYCCPKDFKCDKAKKTCIKPVDENEKAIICPDGGSECPDGSTCCILPNQLWGCCPLEKAVCCEDRLHCCPSETRCDLKQSKCVSQFGMTEMWKKFPAFRRFTMQDTNVQYVWCNETVFCPDNNTCCKLASGEFGCCPAPKAVCCEDQVHCCPHGFKCDSEGHCYQRGISIPWMTKTPSIVQVTVRDVKCDETKSCADNQTCCKGSSGGWACCPIPQAVCCEDHIHCCPNGYTCEVQKGLCKMKDSFIPMVLKLTSSMEKMKTVCCKDHIQRPDCCPKGFKCNPDTGDCYKMGISIPWMTKTPAIVQGTMRDVKCDETKSCADNQTCCKGPSGGWACCPIPQAVCCDDHVHCCPNGYICDVQAGVCHKGNIFIPLVPKVPNVVKSGAAGVQCDDKVACETDTTCCRNSLGSWSCCPYQQAICCDDKVHCCPNGYICDVEHGQCLGHAVFVPWTTNEAASMKFLEKSEALGTKCDDTMTCPTGSTCCKQRSGAWGCCPLTLAVCCEDHEHCCPHGYTCNVKAETCEKQSLSVPWEVKRSPLSDVKCDDTFHCQSPATCCKISSGGWACCPFEQATCCEDKLHCCPKGYACKEKACVLRPQLRWDLFFPKKKKAFSTL</sequence>
<evidence type="ECO:0000256" key="1">
    <source>
        <dbReference type="ARBA" id="ARBA00004613"/>
    </source>
</evidence>
<dbReference type="InterPro" id="IPR039036">
    <property type="entry name" value="Granulin_fam"/>
</dbReference>
<feature type="domain" description="Granulins" evidence="6">
    <location>
        <begin position="104"/>
        <end position="117"/>
    </location>
</feature>
<dbReference type="PANTHER" id="PTHR12274">
    <property type="entry name" value="GRANULIN"/>
    <property type="match status" value="1"/>
</dbReference>
<feature type="domain" description="Granulins" evidence="6">
    <location>
        <begin position="605"/>
        <end position="618"/>
    </location>
</feature>
<dbReference type="OMA" id="CCPYSSA"/>
<keyword evidence="3" id="KW-0964">Secreted</keyword>
<dbReference type="GO" id="GO:0005576">
    <property type="term" value="C:extracellular region"/>
    <property type="evidence" value="ECO:0007669"/>
    <property type="project" value="UniProtKB-SubCell"/>
</dbReference>